<evidence type="ECO:0000313" key="2">
    <source>
        <dbReference type="EMBL" id="GAG58321.1"/>
    </source>
</evidence>
<dbReference type="EMBL" id="BART01000893">
    <property type="protein sequence ID" value="GAG58321.1"/>
    <property type="molecule type" value="Genomic_DNA"/>
</dbReference>
<proteinExistence type="predicted"/>
<comment type="caution">
    <text evidence="2">The sequence shown here is derived from an EMBL/GenBank/DDBJ whole genome shotgun (WGS) entry which is preliminary data.</text>
</comment>
<name>X1AE50_9ZZZZ</name>
<protein>
    <recommendedName>
        <fullName evidence="1">Bacteriophage/plasmid primase P4 C-terminal domain-containing protein</fullName>
    </recommendedName>
</protein>
<organism evidence="2">
    <name type="scientific">marine sediment metagenome</name>
    <dbReference type="NCBI Taxonomy" id="412755"/>
    <lineage>
        <taxon>unclassified sequences</taxon>
        <taxon>metagenomes</taxon>
        <taxon>ecological metagenomes</taxon>
    </lineage>
</organism>
<dbReference type="AlphaFoldDB" id="X1AE50"/>
<feature type="domain" description="Bacteriophage/plasmid primase P4 C-terminal" evidence="1">
    <location>
        <begin position="331"/>
        <end position="455"/>
    </location>
</feature>
<dbReference type="SMART" id="SM00885">
    <property type="entry name" value="D5_N"/>
    <property type="match status" value="1"/>
</dbReference>
<evidence type="ECO:0000259" key="1">
    <source>
        <dbReference type="SMART" id="SM00885"/>
    </source>
</evidence>
<gene>
    <name evidence="2" type="ORF">S01H4_03584</name>
</gene>
<dbReference type="SUPFAM" id="SSF56747">
    <property type="entry name" value="Prim-pol domain"/>
    <property type="match status" value="1"/>
</dbReference>
<dbReference type="Pfam" id="PF08706">
    <property type="entry name" value="D5_N"/>
    <property type="match status" value="1"/>
</dbReference>
<accession>X1AE50</accession>
<feature type="non-terminal residue" evidence="2">
    <location>
        <position position="456"/>
    </location>
</feature>
<reference evidence="2" key="1">
    <citation type="journal article" date="2014" name="Front. Microbiol.">
        <title>High frequency of phylogenetically diverse reductive dehalogenase-homologous genes in deep subseafloor sedimentary metagenomes.</title>
        <authorList>
            <person name="Kawai M."/>
            <person name="Futagami T."/>
            <person name="Toyoda A."/>
            <person name="Takaki Y."/>
            <person name="Nishi S."/>
            <person name="Hori S."/>
            <person name="Arai W."/>
            <person name="Tsubouchi T."/>
            <person name="Morono Y."/>
            <person name="Uchiyama I."/>
            <person name="Ito T."/>
            <person name="Fujiyama A."/>
            <person name="Inagaki F."/>
            <person name="Takami H."/>
        </authorList>
    </citation>
    <scope>NUCLEOTIDE SEQUENCE</scope>
    <source>
        <strain evidence="2">Expedition CK06-06</strain>
    </source>
</reference>
<sequence length="456" mass="54053">MKEKEQVKEFLEAIFYGLEGYIELRTINSNKDIRQFFYSTRDIERLLNDFDNDNEFFKGSNIYFGVCPRKEKIGKEDNVKQVNCLWIDFDCDCNEERELNLRKLNSFDPSPSIIVCSGRGYHCYWLLEEPYLIVSEKDKIEIKGYLKGIAIALKGDRVFDLARILRVPGTLNLKDPQHPLPVNIIKFKPDLKYKLEMFDGHKVDVEDNLTKDIIISPVAVPNRFWRILENDSKLKNTWERNRPDLEDQTRSGYDMSLADLLMSYDFNDSEIAAIIKKSPSGKNKDATMAYLKHTIGKARAYWKNRNKEPDVESKDAVQKLSKSKFNPRPYSEQILSEYHLKYDKYKRFWIYNESGIWEYRAELILNSILRKKILGNDHYKRYCVEEIIADLKGLTYTQELPQEPEPDLIPFNNRIYDIKNDRLIEYFPDYFFINKLPVDLNEKHRECPTIDRIFKE</sequence>
<dbReference type="InterPro" id="IPR014818">
    <property type="entry name" value="Phage/plasmid_primase_P4_C"/>
</dbReference>